<comment type="caution">
    <text evidence="1">The sequence shown here is derived from an EMBL/GenBank/DDBJ whole genome shotgun (WGS) entry which is preliminary data.</text>
</comment>
<dbReference type="Gene3D" id="3.40.91.30">
    <property type="match status" value="1"/>
</dbReference>
<keyword evidence="1" id="KW-0255">Endonuclease</keyword>
<reference evidence="1 2" key="1">
    <citation type="submission" date="2020-03" db="EMBL/GenBank/DDBJ databases">
        <title>Soil Listeria distribution.</title>
        <authorList>
            <person name="Liao J."/>
            <person name="Wiedmann M."/>
        </authorList>
    </citation>
    <scope>NUCLEOTIDE SEQUENCE [LARGE SCALE GENOMIC DNA]</scope>
    <source>
        <strain evidence="1 2">FSL L7-0245</strain>
    </source>
</reference>
<proteinExistence type="predicted"/>
<dbReference type="InterPro" id="IPR018573">
    <property type="entry name" value="Restrct_endonuc_II_AlwI"/>
</dbReference>
<name>A0A7X0YZA3_9LIST</name>
<keyword evidence="1" id="KW-0540">Nuclease</keyword>
<dbReference type="EMBL" id="JAARYH010000003">
    <property type="protein sequence ID" value="MBC2166353.1"/>
    <property type="molecule type" value="Genomic_DNA"/>
</dbReference>
<dbReference type="AlphaFoldDB" id="A0A7X0YZA3"/>
<organism evidence="1 2">
    <name type="scientific">Listeria booriae</name>
    <dbReference type="NCBI Taxonomy" id="1552123"/>
    <lineage>
        <taxon>Bacteria</taxon>
        <taxon>Bacillati</taxon>
        <taxon>Bacillota</taxon>
        <taxon>Bacilli</taxon>
        <taxon>Bacillales</taxon>
        <taxon>Listeriaceae</taxon>
        <taxon>Listeria</taxon>
    </lineage>
</organism>
<dbReference type="RefSeq" id="WP_185576248.1">
    <property type="nucleotide sequence ID" value="NZ_JAARYH010000003.1"/>
</dbReference>
<accession>A0A7X0YZA3</accession>
<evidence type="ECO:0000313" key="1">
    <source>
        <dbReference type="EMBL" id="MBC2166353.1"/>
    </source>
</evidence>
<keyword evidence="1" id="KW-0378">Hydrolase</keyword>
<gene>
    <name evidence="1" type="ORF">HCB26_07195</name>
</gene>
<protein>
    <submittedName>
        <fullName evidence="1">AlwI family type II restriction endonuclease</fullName>
    </submittedName>
</protein>
<dbReference type="Proteomes" id="UP000519573">
    <property type="component" value="Unassembled WGS sequence"/>
</dbReference>
<sequence>MDEFLYDKNKGSDDEVREALLSYDVREDKEKISSEKTKLRTIWFVTRPLRDPNYFPQALEALKEATNNFKEVWESNRPVQKAYEQSLIDKKLKRNNISADGSGGRTWGAMLRTYSLVYMDGGKRLVPTKAGLALLKGKKKFENLRKQLLTLQIPNSYFLSSGFRPKFEEDFRIRPIRFLIKVVNSLELNFYVTKEEIIYFVLKARHDSQLQETVREIVRFRNANEQVKMKMKNEVIAIDYRSRSDKSAREFEATNGDVAHTFMLQAAYTELVDYPKGKSLLRVKSDLSTSEEINILMDSFDKRYPFNTRYKISEARFSESAGLDIDSYKSRPITKALVASNQSKEDKLIEEIISKYPTLLGASYNDILEGVSEHFSPKKAIDVTKIIMDKTKELPNIDDVFIDSYLNQQDNLKFEEQTVEVLKALGFVDTKYQPKPVQKNTKTGIEILIPIDDENVALIDAKNYGKKFTLTANLANHMASEYIPEYDGYDGKHVRYFGYITASKIGGVANLEKIIKKADEYSNLKVSGSLISASALLGLLDYCMENDIEIEQKKSYFIELLNDNKAYETYGEVALRLQLT</sequence>
<evidence type="ECO:0000313" key="2">
    <source>
        <dbReference type="Proteomes" id="UP000519573"/>
    </source>
</evidence>
<dbReference type="GO" id="GO:0004519">
    <property type="term" value="F:endonuclease activity"/>
    <property type="evidence" value="ECO:0007669"/>
    <property type="project" value="UniProtKB-KW"/>
</dbReference>
<dbReference type="Pfam" id="PF09491">
    <property type="entry name" value="RE_AlwI"/>
    <property type="match status" value="1"/>
</dbReference>